<accession>A0A4Q8QD09</accession>
<keyword evidence="1" id="KW-0812">Transmembrane</keyword>
<protein>
    <submittedName>
        <fullName evidence="2">Uncharacterized protein</fullName>
    </submittedName>
</protein>
<evidence type="ECO:0000313" key="3">
    <source>
        <dbReference type="Proteomes" id="UP000291981"/>
    </source>
</evidence>
<dbReference type="Proteomes" id="UP000291981">
    <property type="component" value="Unassembled WGS sequence"/>
</dbReference>
<keyword evidence="3" id="KW-1185">Reference proteome</keyword>
<gene>
    <name evidence="2" type="ORF">EW142_00045</name>
</gene>
<dbReference type="AlphaFoldDB" id="A0A4Q8QD09"/>
<comment type="caution">
    <text evidence="2">The sequence shown here is derived from an EMBL/GenBank/DDBJ whole genome shotgun (WGS) entry which is preliminary data.</text>
</comment>
<dbReference type="OrthoDB" id="1179771at2"/>
<reference evidence="2 3" key="1">
    <citation type="submission" date="2019-02" db="EMBL/GenBank/DDBJ databases">
        <title>Draft genome sequence of Muricauda sp. 176CP4-71.</title>
        <authorList>
            <person name="Park J.-S."/>
        </authorList>
    </citation>
    <scope>NUCLEOTIDE SEQUENCE [LARGE SCALE GENOMIC DNA]</scope>
    <source>
        <strain evidence="2 3">176CP4-71</strain>
    </source>
</reference>
<organism evidence="2 3">
    <name type="scientific">Flagellimonas allohymeniacidonis</name>
    <dbReference type="NCBI Taxonomy" id="2517819"/>
    <lineage>
        <taxon>Bacteria</taxon>
        <taxon>Pseudomonadati</taxon>
        <taxon>Bacteroidota</taxon>
        <taxon>Flavobacteriia</taxon>
        <taxon>Flavobacteriales</taxon>
        <taxon>Flavobacteriaceae</taxon>
        <taxon>Flagellimonas</taxon>
    </lineage>
</organism>
<dbReference type="RefSeq" id="WP_130607891.1">
    <property type="nucleotide sequence ID" value="NZ_SGIU01000001.1"/>
</dbReference>
<proteinExistence type="predicted"/>
<evidence type="ECO:0000256" key="1">
    <source>
        <dbReference type="SAM" id="Phobius"/>
    </source>
</evidence>
<keyword evidence="1" id="KW-0472">Membrane</keyword>
<evidence type="ECO:0000313" key="2">
    <source>
        <dbReference type="EMBL" id="TAI48241.1"/>
    </source>
</evidence>
<name>A0A4Q8QD09_9FLAO</name>
<sequence>MKPKHKALLFNFIAFVVLFLFIRLLLGYFLPLNRIFLAVTSAIAANILAPKFGAIETEEGEKILMKWIFIKGMREIK</sequence>
<keyword evidence="1" id="KW-1133">Transmembrane helix</keyword>
<feature type="transmembrane region" description="Helical" evidence="1">
    <location>
        <begin position="7"/>
        <end position="29"/>
    </location>
</feature>
<dbReference type="EMBL" id="SGIU01000001">
    <property type="protein sequence ID" value="TAI48241.1"/>
    <property type="molecule type" value="Genomic_DNA"/>
</dbReference>